<keyword evidence="1" id="KW-0732">Signal</keyword>
<evidence type="ECO:0000313" key="3">
    <source>
        <dbReference type="Proteomes" id="UP001500503"/>
    </source>
</evidence>
<gene>
    <name evidence="2" type="ORF">GCM10023191_055410</name>
</gene>
<dbReference type="EMBL" id="BAABHF010000029">
    <property type="protein sequence ID" value="GAA4503032.1"/>
    <property type="molecule type" value="Genomic_DNA"/>
</dbReference>
<feature type="signal peptide" evidence="1">
    <location>
        <begin position="1"/>
        <end position="20"/>
    </location>
</feature>
<reference evidence="3" key="1">
    <citation type="journal article" date="2019" name="Int. J. Syst. Evol. Microbiol.">
        <title>The Global Catalogue of Microorganisms (GCM) 10K type strain sequencing project: providing services to taxonomists for standard genome sequencing and annotation.</title>
        <authorList>
            <consortium name="The Broad Institute Genomics Platform"/>
            <consortium name="The Broad Institute Genome Sequencing Center for Infectious Disease"/>
            <person name="Wu L."/>
            <person name="Ma J."/>
        </authorList>
    </citation>
    <scope>NUCLEOTIDE SEQUENCE [LARGE SCALE GENOMIC DNA]</scope>
    <source>
        <strain evidence="3">JCM 17933</strain>
    </source>
</reference>
<comment type="caution">
    <text evidence="2">The sequence shown here is derived from an EMBL/GenBank/DDBJ whole genome shotgun (WGS) entry which is preliminary data.</text>
</comment>
<feature type="chain" id="PRO_5046689228" description="DUF3558 domain-containing protein" evidence="1">
    <location>
        <begin position="21"/>
        <end position="209"/>
    </location>
</feature>
<proteinExistence type="predicted"/>
<protein>
    <recommendedName>
        <fullName evidence="4">DUF3558 domain-containing protein</fullName>
    </recommendedName>
</protein>
<keyword evidence="3" id="KW-1185">Reference proteome</keyword>
<evidence type="ECO:0000313" key="2">
    <source>
        <dbReference type="EMBL" id="GAA4503032.1"/>
    </source>
</evidence>
<dbReference type="Proteomes" id="UP001500503">
    <property type="component" value="Unassembled WGS sequence"/>
</dbReference>
<evidence type="ECO:0000256" key="1">
    <source>
        <dbReference type="SAM" id="SignalP"/>
    </source>
</evidence>
<name>A0ABP8QJQ6_9ACTN</name>
<dbReference type="RefSeq" id="WP_345468845.1">
    <property type="nucleotide sequence ID" value="NZ_BAABHF010000029.1"/>
</dbReference>
<sequence length="209" mass="21450">MAATFLTGLGTFAITAAAHADVPGPTPPARVGNSTCIGELHLKVTHFTGEPASARGSITFPSCTVAGRPDITHAIAKIIGSATGNPDDVTIHEMNTMTWLNAAGKPVATRKLAIVRTLLGPDPDNMLTVARGAKTNQFAGVLGAAASASFNINAGRAQRHPAEGGAWWYTNQSAGDDGDAAVAVCDAMPEATPEQQQRKLECYEAASGG</sequence>
<evidence type="ECO:0008006" key="4">
    <source>
        <dbReference type="Google" id="ProtNLM"/>
    </source>
</evidence>
<organism evidence="2 3">
    <name type="scientific">Actinoallomurus oryzae</name>
    <dbReference type="NCBI Taxonomy" id="502180"/>
    <lineage>
        <taxon>Bacteria</taxon>
        <taxon>Bacillati</taxon>
        <taxon>Actinomycetota</taxon>
        <taxon>Actinomycetes</taxon>
        <taxon>Streptosporangiales</taxon>
        <taxon>Thermomonosporaceae</taxon>
        <taxon>Actinoallomurus</taxon>
    </lineage>
</organism>
<accession>A0ABP8QJQ6</accession>